<dbReference type="Proteomes" id="UP000813444">
    <property type="component" value="Unassembled WGS sequence"/>
</dbReference>
<reference evidence="6" key="1">
    <citation type="journal article" date="2021" name="Nat. Commun.">
        <title>Genetic determinants of endophytism in the Arabidopsis root mycobiome.</title>
        <authorList>
            <person name="Mesny F."/>
            <person name="Miyauchi S."/>
            <person name="Thiergart T."/>
            <person name="Pickel B."/>
            <person name="Atanasova L."/>
            <person name="Karlsson M."/>
            <person name="Huettel B."/>
            <person name="Barry K.W."/>
            <person name="Haridas S."/>
            <person name="Chen C."/>
            <person name="Bauer D."/>
            <person name="Andreopoulos W."/>
            <person name="Pangilinan J."/>
            <person name="LaButti K."/>
            <person name="Riley R."/>
            <person name="Lipzen A."/>
            <person name="Clum A."/>
            <person name="Drula E."/>
            <person name="Henrissat B."/>
            <person name="Kohler A."/>
            <person name="Grigoriev I.V."/>
            <person name="Martin F.M."/>
            <person name="Hacquard S."/>
        </authorList>
    </citation>
    <scope>NUCLEOTIDE SEQUENCE</scope>
    <source>
        <strain evidence="6">MPI-CAGE-CH-0235</strain>
    </source>
</reference>
<gene>
    <name evidence="6" type="ORF">B0I35DRAFT_478077</name>
</gene>
<dbReference type="PANTHER" id="PTHR47429:SF7">
    <property type="entry name" value="GATA-FACTOR"/>
    <property type="match status" value="1"/>
</dbReference>
<dbReference type="Pfam" id="PF13426">
    <property type="entry name" value="PAS_9"/>
    <property type="match status" value="1"/>
</dbReference>
<evidence type="ECO:0000313" key="7">
    <source>
        <dbReference type="Proteomes" id="UP000813444"/>
    </source>
</evidence>
<evidence type="ECO:0000256" key="1">
    <source>
        <dbReference type="ARBA" id="ARBA00022630"/>
    </source>
</evidence>
<dbReference type="Gene3D" id="3.30.450.20">
    <property type="entry name" value="PAS domain"/>
    <property type="match status" value="1"/>
</dbReference>
<protein>
    <submittedName>
        <fullName evidence="6">Vivid PAS protein VVD</fullName>
    </submittedName>
</protein>
<dbReference type="EMBL" id="JAGPNK010000006">
    <property type="protein sequence ID" value="KAH7319756.1"/>
    <property type="molecule type" value="Genomic_DNA"/>
</dbReference>
<comment type="caution">
    <text evidence="6">The sequence shown here is derived from an EMBL/GenBank/DDBJ whole genome shotgun (WGS) entry which is preliminary data.</text>
</comment>
<sequence length="210" mass="23534">MKPLPLKHCIMTQTSNPTPNPWEARALDYHFPNQPLQPSSSNSQPNHNGQWRQTQDPVIYPGLYSASGFDILNLLFQVISRPNPKIELGPVDSSVALILCDLESADTPIVYVNDSFCQLTGYARSEVIGRNCRFLQTPPNLSQHHSAIPVADQMVLHRLSQAVKAREEIQLQVVNYKKNGRRFVNILSIIPVELGPSGYRYAVGFQVEAE</sequence>
<feature type="domain" description="PAS" evidence="5">
    <location>
        <begin position="104"/>
        <end position="131"/>
    </location>
</feature>
<dbReference type="AlphaFoldDB" id="A0A8K0STN6"/>
<evidence type="ECO:0000259" key="5">
    <source>
        <dbReference type="PROSITE" id="PS50112"/>
    </source>
</evidence>
<accession>A0A8K0STN6</accession>
<evidence type="ECO:0000313" key="6">
    <source>
        <dbReference type="EMBL" id="KAH7319756.1"/>
    </source>
</evidence>
<dbReference type="InterPro" id="IPR000014">
    <property type="entry name" value="PAS"/>
</dbReference>
<dbReference type="OrthoDB" id="447251at2759"/>
<evidence type="ECO:0000256" key="4">
    <source>
        <dbReference type="SAM" id="MobiDB-lite"/>
    </source>
</evidence>
<keyword evidence="2" id="KW-0288">FMN</keyword>
<keyword evidence="1" id="KW-0285">Flavoprotein</keyword>
<dbReference type="CDD" id="cd00130">
    <property type="entry name" value="PAS"/>
    <property type="match status" value="1"/>
</dbReference>
<dbReference type="GO" id="GO:0005634">
    <property type="term" value="C:nucleus"/>
    <property type="evidence" value="ECO:0007669"/>
    <property type="project" value="TreeGrafter"/>
</dbReference>
<organism evidence="6 7">
    <name type="scientific">Stachybotrys elegans</name>
    <dbReference type="NCBI Taxonomy" id="80388"/>
    <lineage>
        <taxon>Eukaryota</taxon>
        <taxon>Fungi</taxon>
        <taxon>Dikarya</taxon>
        <taxon>Ascomycota</taxon>
        <taxon>Pezizomycotina</taxon>
        <taxon>Sordariomycetes</taxon>
        <taxon>Hypocreomycetidae</taxon>
        <taxon>Hypocreales</taxon>
        <taxon>Stachybotryaceae</taxon>
        <taxon>Stachybotrys</taxon>
    </lineage>
</organism>
<dbReference type="SUPFAM" id="SSF55785">
    <property type="entry name" value="PYP-like sensor domain (PAS domain)"/>
    <property type="match status" value="1"/>
</dbReference>
<name>A0A8K0STN6_9HYPO</name>
<keyword evidence="7" id="KW-1185">Reference proteome</keyword>
<evidence type="ECO:0000256" key="3">
    <source>
        <dbReference type="ARBA" id="ARBA00022991"/>
    </source>
</evidence>
<dbReference type="PANTHER" id="PTHR47429">
    <property type="entry name" value="PROTEIN TWIN LOV 1"/>
    <property type="match status" value="1"/>
</dbReference>
<dbReference type="InterPro" id="IPR035965">
    <property type="entry name" value="PAS-like_dom_sf"/>
</dbReference>
<dbReference type="PROSITE" id="PS50112">
    <property type="entry name" value="PAS"/>
    <property type="match status" value="1"/>
</dbReference>
<feature type="region of interest" description="Disordered" evidence="4">
    <location>
        <begin position="33"/>
        <end position="52"/>
    </location>
</feature>
<evidence type="ECO:0000256" key="2">
    <source>
        <dbReference type="ARBA" id="ARBA00022643"/>
    </source>
</evidence>
<dbReference type="NCBIfam" id="TIGR00229">
    <property type="entry name" value="sensory_box"/>
    <property type="match status" value="1"/>
</dbReference>
<feature type="compositionally biased region" description="Low complexity" evidence="4">
    <location>
        <begin position="33"/>
        <end position="50"/>
    </location>
</feature>
<keyword evidence="3" id="KW-0157">Chromophore</keyword>
<proteinExistence type="predicted"/>